<dbReference type="EMBL" id="VXIS01000435">
    <property type="protein sequence ID" value="KAA8893488.1"/>
    <property type="molecule type" value="Genomic_DNA"/>
</dbReference>
<name>A0A5J5EFH8_9PEZI</name>
<keyword evidence="2" id="KW-1185">Reference proteome</keyword>
<evidence type="ECO:0000313" key="2">
    <source>
        <dbReference type="Proteomes" id="UP000326924"/>
    </source>
</evidence>
<accession>A0A5J5EFH8</accession>
<reference evidence="1 2" key="1">
    <citation type="submission" date="2019-09" db="EMBL/GenBank/DDBJ databases">
        <title>Draft genome of the ectomycorrhizal ascomycete Sphaerosporella brunnea.</title>
        <authorList>
            <consortium name="DOE Joint Genome Institute"/>
            <person name="Benucci G.M."/>
            <person name="Marozzi G."/>
            <person name="Antonielli L."/>
            <person name="Sanchez S."/>
            <person name="Marco P."/>
            <person name="Wang X."/>
            <person name="Falini L.B."/>
            <person name="Barry K."/>
            <person name="Haridas S."/>
            <person name="Lipzen A."/>
            <person name="Labutti K."/>
            <person name="Grigoriev I.V."/>
            <person name="Murat C."/>
            <person name="Martin F."/>
            <person name="Albertini E."/>
            <person name="Donnini D."/>
            <person name="Bonito G."/>
        </authorList>
    </citation>
    <scope>NUCLEOTIDE SEQUENCE [LARGE SCALE GENOMIC DNA]</scope>
    <source>
        <strain evidence="1 2">Sb_GMNB300</strain>
    </source>
</reference>
<proteinExistence type="predicted"/>
<dbReference type="AlphaFoldDB" id="A0A5J5EFH8"/>
<sequence length="210" mass="22713">MGGIICFSRAYPTRCAPPYRKRASEVAARCVSVPLLLAKLQQQQQSTNLSVKLSANETICCARDRRQSVREAARCFYTLDAVSLTALLFLGRISLSLSLPLSLSPSLALPPRSPLGHSGGGGKMCPLHAERCPVAAEVAWPSVHGFPAVERLHGAARRAGRRAVRWAVHSDRCSPHAGGVDSLFTAVNHPVPKHRRASYRLAQRTSSVSE</sequence>
<protein>
    <submittedName>
        <fullName evidence="1">Uncharacterized protein</fullName>
    </submittedName>
</protein>
<dbReference type="InParanoid" id="A0A5J5EFH8"/>
<gene>
    <name evidence="1" type="ORF">FN846DRAFT_522861</name>
</gene>
<comment type="caution">
    <text evidence="1">The sequence shown here is derived from an EMBL/GenBank/DDBJ whole genome shotgun (WGS) entry which is preliminary data.</text>
</comment>
<organism evidence="1 2">
    <name type="scientific">Sphaerosporella brunnea</name>
    <dbReference type="NCBI Taxonomy" id="1250544"/>
    <lineage>
        <taxon>Eukaryota</taxon>
        <taxon>Fungi</taxon>
        <taxon>Dikarya</taxon>
        <taxon>Ascomycota</taxon>
        <taxon>Pezizomycotina</taxon>
        <taxon>Pezizomycetes</taxon>
        <taxon>Pezizales</taxon>
        <taxon>Pyronemataceae</taxon>
        <taxon>Sphaerosporella</taxon>
    </lineage>
</organism>
<evidence type="ECO:0000313" key="1">
    <source>
        <dbReference type="EMBL" id="KAA8893488.1"/>
    </source>
</evidence>
<dbReference type="Proteomes" id="UP000326924">
    <property type="component" value="Unassembled WGS sequence"/>
</dbReference>